<evidence type="ECO:0000256" key="2">
    <source>
        <dbReference type="ARBA" id="ARBA00022723"/>
    </source>
</evidence>
<keyword evidence="2" id="KW-0479">Metal-binding</keyword>
<feature type="domain" description="C2H2-type" evidence="10">
    <location>
        <begin position="533"/>
        <end position="560"/>
    </location>
</feature>
<dbReference type="Gene3D" id="3.30.160.60">
    <property type="entry name" value="Classic Zinc Finger"/>
    <property type="match status" value="2"/>
</dbReference>
<dbReference type="SUPFAM" id="SSF57667">
    <property type="entry name" value="beta-beta-alpha zinc fingers"/>
    <property type="match status" value="2"/>
</dbReference>
<dbReference type="InterPro" id="IPR036236">
    <property type="entry name" value="Znf_C2H2_sf"/>
</dbReference>
<dbReference type="Proteomes" id="UP000027135">
    <property type="component" value="Unassembled WGS sequence"/>
</dbReference>
<dbReference type="GO" id="GO:0005634">
    <property type="term" value="C:nucleus"/>
    <property type="evidence" value="ECO:0007669"/>
    <property type="project" value="UniProtKB-SubCell"/>
</dbReference>
<evidence type="ECO:0000313" key="12">
    <source>
        <dbReference type="Proteomes" id="UP000027135"/>
    </source>
</evidence>
<keyword evidence="5" id="KW-0862">Zinc</keyword>
<keyword evidence="3" id="KW-0677">Repeat</keyword>
<dbReference type="OMA" id="GCHVAVQ"/>
<feature type="compositionally biased region" description="Basic residues" evidence="9">
    <location>
        <begin position="499"/>
        <end position="517"/>
    </location>
</feature>
<evidence type="ECO:0000256" key="1">
    <source>
        <dbReference type="ARBA" id="ARBA00004123"/>
    </source>
</evidence>
<dbReference type="EMBL" id="KK852421">
    <property type="protein sequence ID" value="KDR24291.1"/>
    <property type="molecule type" value="Genomic_DNA"/>
</dbReference>
<accession>A0A067RK98</accession>
<dbReference type="InterPro" id="IPR013087">
    <property type="entry name" value="Znf_C2H2_type"/>
</dbReference>
<feature type="region of interest" description="Disordered" evidence="9">
    <location>
        <begin position="282"/>
        <end position="324"/>
    </location>
</feature>
<keyword evidence="6" id="KW-0238">DNA-binding</keyword>
<dbReference type="Pfam" id="PF00096">
    <property type="entry name" value="zf-C2H2"/>
    <property type="match status" value="2"/>
</dbReference>
<feature type="compositionally biased region" description="Polar residues" evidence="9">
    <location>
        <begin position="663"/>
        <end position="680"/>
    </location>
</feature>
<feature type="region of interest" description="Disordered" evidence="9">
    <location>
        <begin position="93"/>
        <end position="119"/>
    </location>
</feature>
<evidence type="ECO:0000256" key="5">
    <source>
        <dbReference type="ARBA" id="ARBA00022833"/>
    </source>
</evidence>
<dbReference type="PROSITE" id="PS50157">
    <property type="entry name" value="ZINC_FINGER_C2H2_2"/>
    <property type="match status" value="3"/>
</dbReference>
<organism evidence="11 12">
    <name type="scientific">Zootermopsis nevadensis</name>
    <name type="common">Dampwood termite</name>
    <dbReference type="NCBI Taxonomy" id="136037"/>
    <lineage>
        <taxon>Eukaryota</taxon>
        <taxon>Metazoa</taxon>
        <taxon>Ecdysozoa</taxon>
        <taxon>Arthropoda</taxon>
        <taxon>Hexapoda</taxon>
        <taxon>Insecta</taxon>
        <taxon>Pterygota</taxon>
        <taxon>Neoptera</taxon>
        <taxon>Polyneoptera</taxon>
        <taxon>Dictyoptera</taxon>
        <taxon>Blattodea</taxon>
        <taxon>Blattoidea</taxon>
        <taxon>Termitoidae</taxon>
        <taxon>Termopsidae</taxon>
        <taxon>Zootermopsis</taxon>
    </lineage>
</organism>
<evidence type="ECO:0000256" key="7">
    <source>
        <dbReference type="ARBA" id="ARBA00023242"/>
    </source>
</evidence>
<dbReference type="SMART" id="SM00355">
    <property type="entry name" value="ZnF_C2H2"/>
    <property type="match status" value="3"/>
</dbReference>
<sequence length="732" mass="79086">MATVESPDMRCLVDASISVRHERSSVNIYSYTERGSSLRHDGIIVFNDDIFEPSSDNWGCMDAAGECLELLCHQSYRNGNGCHVAVQSTCSDNSEISHRPQQSAEASGSSPVKTPSQTMNFTTFGGHFPPGSIPTATIHQFGTAKFAHNAGGQMLSVIGGGEGAVQYIRQVDPNGFTMATAQGTGNNQHPQVQQALITLPISIGGKPGEPGQPQQTVQIQVVNPNATTISNNGTANNGAPKYHISPLSLHHFPPGVLTVAYSGQQQAGTETVQLQVQHPQIHVSQASNTSPQSQDISNNNSSNSNNNNSNTQNHQAQVSLHQAQQQTITVTAGDKHDQHHQTFPVTVVALQPQDLILRDAVTAVELAAAKSPQQDGTGTKDNTLQVAIVKTEGDKDAQGNEDYNSSQHAPAGTVATMPPTWQSIAAPGSTVADYLSRIPASTLPLSLHHFLKFSAETIKREAAIESSPLSNPELVDASSATSPDGTLAAAQGVGTAGAKPKKKKKYKKKPPKPRRPRPGQVHIATALDGTTLFCCPECHMAYPEKELLEQHLVGHKIERRFICDICGAGLKRKEHLERHKLGHNPDRPYICSVCHKGFKRKEHLNLHFVIHSGEKTEDDIFEPSSDNWGCMDAAGECLELLCHQSYRNGNGCHVAVQSTCSDNSEISHRPQQSAEASGSSPGLHPSGWVTNHILSQYNPALSASDNPYYYESNKLLFALYMERLHRNGDTLY</sequence>
<keyword evidence="7" id="KW-0539">Nucleus</keyword>
<comment type="subcellular location">
    <subcellularLocation>
        <location evidence="1">Nucleus</location>
    </subcellularLocation>
</comment>
<protein>
    <submittedName>
        <fullName evidence="11">Gastrula zinc finger protein XlCGF46.1</fullName>
    </submittedName>
</protein>
<evidence type="ECO:0000256" key="8">
    <source>
        <dbReference type="PROSITE-ProRule" id="PRU00042"/>
    </source>
</evidence>
<name>A0A067RK98_ZOONE</name>
<dbReference type="eggNOG" id="KOG1721">
    <property type="taxonomic scope" value="Eukaryota"/>
</dbReference>
<dbReference type="InParanoid" id="A0A067RK98"/>
<evidence type="ECO:0000313" key="11">
    <source>
        <dbReference type="EMBL" id="KDR24291.1"/>
    </source>
</evidence>
<dbReference type="GO" id="GO:0008270">
    <property type="term" value="F:zinc ion binding"/>
    <property type="evidence" value="ECO:0007669"/>
    <property type="project" value="UniProtKB-KW"/>
</dbReference>
<evidence type="ECO:0000256" key="4">
    <source>
        <dbReference type="ARBA" id="ARBA00022771"/>
    </source>
</evidence>
<feature type="compositionally biased region" description="Low complexity" evidence="9">
    <location>
        <begin position="297"/>
        <end position="324"/>
    </location>
</feature>
<dbReference type="STRING" id="136037.A0A067RK98"/>
<dbReference type="FunFam" id="3.30.160.60:FF:000145">
    <property type="entry name" value="Zinc finger protein 574"/>
    <property type="match status" value="1"/>
</dbReference>
<dbReference type="GO" id="GO:0001228">
    <property type="term" value="F:DNA-binding transcription activator activity, RNA polymerase II-specific"/>
    <property type="evidence" value="ECO:0007669"/>
    <property type="project" value="TreeGrafter"/>
</dbReference>
<feature type="region of interest" description="Disordered" evidence="9">
    <location>
        <begin position="663"/>
        <end position="682"/>
    </location>
</feature>
<evidence type="ECO:0000259" key="10">
    <source>
        <dbReference type="PROSITE" id="PS50157"/>
    </source>
</evidence>
<dbReference type="PROSITE" id="PS00028">
    <property type="entry name" value="ZINC_FINGER_C2H2_1"/>
    <property type="match status" value="3"/>
</dbReference>
<dbReference type="PANTHER" id="PTHR24376:SF243">
    <property type="entry name" value="C2H2-TYPE DOMAIN-CONTAINING PROTEIN"/>
    <property type="match status" value="1"/>
</dbReference>
<dbReference type="AlphaFoldDB" id="A0A067RK98"/>
<feature type="domain" description="C2H2-type" evidence="10">
    <location>
        <begin position="561"/>
        <end position="588"/>
    </location>
</feature>
<keyword evidence="12" id="KW-1185">Reference proteome</keyword>
<keyword evidence="4 8" id="KW-0863">Zinc-finger</keyword>
<dbReference type="PANTHER" id="PTHR24376">
    <property type="entry name" value="ZINC FINGER PROTEIN"/>
    <property type="match status" value="1"/>
</dbReference>
<gene>
    <name evidence="11" type="ORF">L798_06753</name>
</gene>
<reference evidence="11 12" key="1">
    <citation type="journal article" date="2014" name="Nat. Commun.">
        <title>Molecular traces of alternative social organization in a termite genome.</title>
        <authorList>
            <person name="Terrapon N."/>
            <person name="Li C."/>
            <person name="Robertson H.M."/>
            <person name="Ji L."/>
            <person name="Meng X."/>
            <person name="Booth W."/>
            <person name="Chen Z."/>
            <person name="Childers C.P."/>
            <person name="Glastad K.M."/>
            <person name="Gokhale K."/>
            <person name="Gowin J."/>
            <person name="Gronenberg W."/>
            <person name="Hermansen R.A."/>
            <person name="Hu H."/>
            <person name="Hunt B.G."/>
            <person name="Huylmans A.K."/>
            <person name="Khalil S.M."/>
            <person name="Mitchell R.D."/>
            <person name="Munoz-Torres M.C."/>
            <person name="Mustard J.A."/>
            <person name="Pan H."/>
            <person name="Reese J.T."/>
            <person name="Scharf M.E."/>
            <person name="Sun F."/>
            <person name="Vogel H."/>
            <person name="Xiao J."/>
            <person name="Yang W."/>
            <person name="Yang Z."/>
            <person name="Yang Z."/>
            <person name="Zhou J."/>
            <person name="Zhu J."/>
            <person name="Brent C.S."/>
            <person name="Elsik C.G."/>
            <person name="Goodisman M.A."/>
            <person name="Liberles D.A."/>
            <person name="Roe R.M."/>
            <person name="Vargo E.L."/>
            <person name="Vilcinskas A."/>
            <person name="Wang J."/>
            <person name="Bornberg-Bauer E."/>
            <person name="Korb J."/>
            <person name="Zhang G."/>
            <person name="Liebig J."/>
        </authorList>
    </citation>
    <scope>NUCLEOTIDE SEQUENCE [LARGE SCALE GENOMIC DNA]</scope>
    <source>
        <tissue evidence="11">Whole organism</tissue>
    </source>
</reference>
<feature type="domain" description="C2H2-type" evidence="10">
    <location>
        <begin position="589"/>
        <end position="616"/>
    </location>
</feature>
<evidence type="ECO:0000256" key="9">
    <source>
        <dbReference type="SAM" id="MobiDB-lite"/>
    </source>
</evidence>
<feature type="region of interest" description="Disordered" evidence="9">
    <location>
        <begin position="466"/>
        <end position="521"/>
    </location>
</feature>
<proteinExistence type="predicted"/>
<evidence type="ECO:0000256" key="3">
    <source>
        <dbReference type="ARBA" id="ARBA00022737"/>
    </source>
</evidence>
<evidence type="ECO:0000256" key="6">
    <source>
        <dbReference type="ARBA" id="ARBA00023125"/>
    </source>
</evidence>
<dbReference type="GO" id="GO:0000978">
    <property type="term" value="F:RNA polymerase II cis-regulatory region sequence-specific DNA binding"/>
    <property type="evidence" value="ECO:0007669"/>
    <property type="project" value="TreeGrafter"/>
</dbReference>
<feature type="compositionally biased region" description="Polar residues" evidence="9">
    <location>
        <begin position="282"/>
        <end position="296"/>
    </location>
</feature>